<organism evidence="2 3">
    <name type="scientific">Mycteria americana</name>
    <name type="common">Wood stork</name>
    <dbReference type="NCBI Taxonomy" id="33587"/>
    <lineage>
        <taxon>Eukaryota</taxon>
        <taxon>Metazoa</taxon>
        <taxon>Chordata</taxon>
        <taxon>Craniata</taxon>
        <taxon>Vertebrata</taxon>
        <taxon>Euteleostomi</taxon>
        <taxon>Archelosauria</taxon>
        <taxon>Archosauria</taxon>
        <taxon>Dinosauria</taxon>
        <taxon>Saurischia</taxon>
        <taxon>Theropoda</taxon>
        <taxon>Coelurosauria</taxon>
        <taxon>Aves</taxon>
        <taxon>Neognathae</taxon>
        <taxon>Neoaves</taxon>
        <taxon>Aequornithes</taxon>
        <taxon>Ciconiiformes</taxon>
        <taxon>Ciconiidae</taxon>
        <taxon>Mycteria</taxon>
    </lineage>
</organism>
<name>A0AAN7RW01_MYCAM</name>
<feature type="region of interest" description="Disordered" evidence="1">
    <location>
        <begin position="37"/>
        <end position="69"/>
    </location>
</feature>
<dbReference type="AlphaFoldDB" id="A0AAN7RW01"/>
<proteinExistence type="predicted"/>
<dbReference type="Proteomes" id="UP001333110">
    <property type="component" value="Unassembled WGS sequence"/>
</dbReference>
<sequence>MSSSRLQPPTQSRQARRQLLYLSQQPATMPFLLVSPTEEDLEDSRRRQHSHITSYLTHNPQHSHRERNPPGWRLHHFPGQPVPMHDNPFSEVKFPNIQSKPPLAQLEAVSSHPITCYLGEETDPTSLPPPFRQLQRAMRSPLSLLFSRLNNPRALSRSPSALCSRPFPSPVALLWTRSSPSMSLLGPKLNTAFEVRPHQCPVQGHDHCPSPAGHAIFDTSQDAIGFLGHLGTLLAHIHILLPLCSPRHLRPCYLHSLSNPDTEQ</sequence>
<accession>A0AAN7RW01</accession>
<reference evidence="2 3" key="1">
    <citation type="journal article" date="2023" name="J. Hered.">
        <title>Chromosome-level genome of the wood stork (Mycteria americana) provides insight into avian chromosome evolution.</title>
        <authorList>
            <person name="Flamio R. Jr."/>
            <person name="Ramstad K.M."/>
        </authorList>
    </citation>
    <scope>NUCLEOTIDE SEQUENCE [LARGE SCALE GENOMIC DNA]</scope>
    <source>
        <strain evidence="2">JAX WOST 10</strain>
    </source>
</reference>
<dbReference type="EMBL" id="JAUNZN010000007">
    <property type="protein sequence ID" value="KAK4819137.1"/>
    <property type="molecule type" value="Genomic_DNA"/>
</dbReference>
<evidence type="ECO:0000313" key="2">
    <source>
        <dbReference type="EMBL" id="KAK4819137.1"/>
    </source>
</evidence>
<evidence type="ECO:0000256" key="1">
    <source>
        <dbReference type="SAM" id="MobiDB-lite"/>
    </source>
</evidence>
<comment type="caution">
    <text evidence="2">The sequence shown here is derived from an EMBL/GenBank/DDBJ whole genome shotgun (WGS) entry which is preliminary data.</text>
</comment>
<protein>
    <submittedName>
        <fullName evidence="2">Uncharacterized protein</fullName>
    </submittedName>
</protein>
<evidence type="ECO:0000313" key="3">
    <source>
        <dbReference type="Proteomes" id="UP001333110"/>
    </source>
</evidence>
<feature type="compositionally biased region" description="Polar residues" evidence="1">
    <location>
        <begin position="51"/>
        <end position="60"/>
    </location>
</feature>
<gene>
    <name evidence="2" type="ORF">QYF61_025604</name>
</gene>
<keyword evidence="3" id="KW-1185">Reference proteome</keyword>